<sequence>MKVVMVTGASSGIGREICLDLAKTGCRIIAAARRVDRLKMLCDEINGMEGGVDDIRAVAVEIDLGSNGDVIEASVGKAWDAFGRIDVLINNAGIRGNVKSPIEFSEEEWNHVFAINLTGTWLVSKFVCKQMCNANQKGSLINISSIGGLQRGTLPGGLPYNLSKMGVNCMTKSMALELGPYGIRVNAISPGLFRSEITENLMNKDWLDKVMAKINPLRTRGTINLTLISLVRYLLDDSSDYVSGNIFIVDAGATLPGIPIFSSL</sequence>
<dbReference type="InterPro" id="IPR002347">
    <property type="entry name" value="SDR_fam"/>
</dbReference>
<evidence type="ECO:0000256" key="1">
    <source>
        <dbReference type="RuleBase" id="RU000363"/>
    </source>
</evidence>
<dbReference type="STRING" id="29655.A0A0K9PT07"/>
<proteinExistence type="inferred from homology"/>
<dbReference type="PANTHER" id="PTHR44375">
    <property type="entry name" value="BETA-KETOACYL-ACP REDUCTASE-LIKE PROTEIN-RELATED"/>
    <property type="match status" value="1"/>
</dbReference>
<dbReference type="OrthoDB" id="47007at2759"/>
<dbReference type="Pfam" id="PF00106">
    <property type="entry name" value="adh_short"/>
    <property type="match status" value="1"/>
</dbReference>
<comment type="caution">
    <text evidence="2">The sequence shown here is derived from an EMBL/GenBank/DDBJ whole genome shotgun (WGS) entry which is preliminary data.</text>
</comment>
<reference evidence="3" key="1">
    <citation type="journal article" date="2016" name="Nature">
        <title>The genome of the seagrass Zostera marina reveals angiosperm adaptation to the sea.</title>
        <authorList>
            <person name="Olsen J.L."/>
            <person name="Rouze P."/>
            <person name="Verhelst B."/>
            <person name="Lin Y.-C."/>
            <person name="Bayer T."/>
            <person name="Collen J."/>
            <person name="Dattolo E."/>
            <person name="De Paoli E."/>
            <person name="Dittami S."/>
            <person name="Maumus F."/>
            <person name="Michel G."/>
            <person name="Kersting A."/>
            <person name="Lauritano C."/>
            <person name="Lohaus R."/>
            <person name="Toepel M."/>
            <person name="Tonon T."/>
            <person name="Vanneste K."/>
            <person name="Amirebrahimi M."/>
            <person name="Brakel J."/>
            <person name="Bostroem C."/>
            <person name="Chovatia M."/>
            <person name="Grimwood J."/>
            <person name="Jenkins J.W."/>
            <person name="Jueterbock A."/>
            <person name="Mraz A."/>
            <person name="Stam W.T."/>
            <person name="Tice H."/>
            <person name="Bornberg-Bauer E."/>
            <person name="Green P.J."/>
            <person name="Pearson G.A."/>
            <person name="Procaccini G."/>
            <person name="Duarte C.M."/>
            <person name="Schmutz J."/>
            <person name="Reusch T.B.H."/>
            <person name="Van de Peer Y."/>
        </authorList>
    </citation>
    <scope>NUCLEOTIDE SEQUENCE [LARGE SCALE GENOMIC DNA]</scope>
    <source>
        <strain evidence="3">cv. Finnish</strain>
    </source>
</reference>
<gene>
    <name evidence="2" type="ORF">ZOSMA_181G00100</name>
</gene>
<dbReference type="SUPFAM" id="SSF51735">
    <property type="entry name" value="NAD(P)-binding Rossmann-fold domains"/>
    <property type="match status" value="1"/>
</dbReference>
<name>A0A0K9PT07_ZOSMR</name>
<dbReference type="EMBL" id="LFYR01000676">
    <property type="protein sequence ID" value="KMZ71375.1"/>
    <property type="molecule type" value="Genomic_DNA"/>
</dbReference>
<keyword evidence="3" id="KW-1185">Reference proteome</keyword>
<dbReference type="PRINTS" id="PR00080">
    <property type="entry name" value="SDRFAMILY"/>
</dbReference>
<organism evidence="2 3">
    <name type="scientific">Zostera marina</name>
    <name type="common">Eelgrass</name>
    <dbReference type="NCBI Taxonomy" id="29655"/>
    <lineage>
        <taxon>Eukaryota</taxon>
        <taxon>Viridiplantae</taxon>
        <taxon>Streptophyta</taxon>
        <taxon>Embryophyta</taxon>
        <taxon>Tracheophyta</taxon>
        <taxon>Spermatophyta</taxon>
        <taxon>Magnoliopsida</taxon>
        <taxon>Liliopsida</taxon>
        <taxon>Zosteraceae</taxon>
        <taxon>Zostera</taxon>
    </lineage>
</organism>
<evidence type="ECO:0000313" key="3">
    <source>
        <dbReference type="Proteomes" id="UP000036987"/>
    </source>
</evidence>
<dbReference type="InterPro" id="IPR036291">
    <property type="entry name" value="NAD(P)-bd_dom_sf"/>
</dbReference>
<dbReference type="PANTHER" id="PTHR44375:SF2">
    <property type="entry name" value="BETA-KETOACYL-ACP REDUCTASE-LIKE PROTEIN-RELATED"/>
    <property type="match status" value="1"/>
</dbReference>
<dbReference type="OMA" id="FPQWGAY"/>
<dbReference type="CDD" id="cd05233">
    <property type="entry name" value="SDR_c"/>
    <property type="match status" value="1"/>
</dbReference>
<dbReference type="PRINTS" id="PR00081">
    <property type="entry name" value="GDHRDH"/>
</dbReference>
<dbReference type="Proteomes" id="UP000036987">
    <property type="component" value="Unassembled WGS sequence"/>
</dbReference>
<evidence type="ECO:0000313" key="2">
    <source>
        <dbReference type="EMBL" id="KMZ71375.1"/>
    </source>
</evidence>
<dbReference type="Gene3D" id="3.40.50.720">
    <property type="entry name" value="NAD(P)-binding Rossmann-like Domain"/>
    <property type="match status" value="1"/>
</dbReference>
<protein>
    <submittedName>
        <fullName evidence="2">Ketoacyl-ACP Reductase</fullName>
    </submittedName>
</protein>
<dbReference type="FunFam" id="3.40.50.720:FF:000084">
    <property type="entry name" value="Short-chain dehydrogenase reductase"/>
    <property type="match status" value="1"/>
</dbReference>
<comment type="similarity">
    <text evidence="1">Belongs to the short-chain dehydrogenases/reductases (SDR) family.</text>
</comment>
<accession>A0A0K9PT07</accession>
<dbReference type="AlphaFoldDB" id="A0A0K9PT07"/>